<dbReference type="Pfam" id="PF00072">
    <property type="entry name" value="Response_reg"/>
    <property type="match status" value="1"/>
</dbReference>
<name>A0ABP7WED8_9SPHI</name>
<evidence type="ECO:0000256" key="2">
    <source>
        <dbReference type="PROSITE-ProRule" id="PRU00169"/>
    </source>
</evidence>
<evidence type="ECO:0000259" key="3">
    <source>
        <dbReference type="PROSITE" id="PS50110"/>
    </source>
</evidence>
<comment type="caution">
    <text evidence="4">The sequence shown here is derived from an EMBL/GenBank/DDBJ whole genome shotgun (WGS) entry which is preliminary data.</text>
</comment>
<dbReference type="Proteomes" id="UP001500841">
    <property type="component" value="Unassembled WGS sequence"/>
</dbReference>
<keyword evidence="5" id="KW-1185">Reference proteome</keyword>
<dbReference type="InterPro" id="IPR001789">
    <property type="entry name" value="Sig_transdc_resp-reg_receiver"/>
</dbReference>
<reference evidence="5" key="1">
    <citation type="journal article" date="2019" name="Int. J. Syst. Evol. Microbiol.">
        <title>The Global Catalogue of Microorganisms (GCM) 10K type strain sequencing project: providing services to taxonomists for standard genome sequencing and annotation.</title>
        <authorList>
            <consortium name="The Broad Institute Genomics Platform"/>
            <consortium name="The Broad Institute Genome Sequencing Center for Infectious Disease"/>
            <person name="Wu L."/>
            <person name="Ma J."/>
        </authorList>
    </citation>
    <scope>NUCLEOTIDE SEQUENCE [LARGE SCALE GENOMIC DNA]</scope>
    <source>
        <strain evidence="5">JCM 17085</strain>
    </source>
</reference>
<dbReference type="Gene3D" id="3.40.50.2300">
    <property type="match status" value="1"/>
</dbReference>
<evidence type="ECO:0000313" key="5">
    <source>
        <dbReference type="Proteomes" id="UP001500841"/>
    </source>
</evidence>
<evidence type="ECO:0000313" key="4">
    <source>
        <dbReference type="EMBL" id="GAA4087238.1"/>
    </source>
</evidence>
<dbReference type="PANTHER" id="PTHR44591">
    <property type="entry name" value="STRESS RESPONSE REGULATOR PROTEIN 1"/>
    <property type="match status" value="1"/>
</dbReference>
<protein>
    <recommendedName>
        <fullName evidence="3">Response regulatory domain-containing protein</fullName>
    </recommendedName>
</protein>
<dbReference type="RefSeq" id="WP_345100890.1">
    <property type="nucleotide sequence ID" value="NZ_BAABCV010000002.1"/>
</dbReference>
<dbReference type="InterPro" id="IPR050595">
    <property type="entry name" value="Bact_response_regulator"/>
</dbReference>
<dbReference type="InterPro" id="IPR011006">
    <property type="entry name" value="CheY-like_superfamily"/>
</dbReference>
<proteinExistence type="predicted"/>
<dbReference type="SMART" id="SM00448">
    <property type="entry name" value="REC"/>
    <property type="match status" value="1"/>
</dbReference>
<dbReference type="EMBL" id="BAABCV010000002">
    <property type="protein sequence ID" value="GAA4087238.1"/>
    <property type="molecule type" value="Genomic_DNA"/>
</dbReference>
<sequence>MKSVLIISDDQDLATGLKTALWSNEFNFNILPSHDHVVEELIRIKPDLILIDFLLNNANGGSLCHEIRGHRDLHQLPLILLTNYPIERFTAKFGCNAIVRKPVMMNDLIDTLSMMLEDTAVVPHVLERAS</sequence>
<dbReference type="PANTHER" id="PTHR44591:SF3">
    <property type="entry name" value="RESPONSE REGULATORY DOMAIN-CONTAINING PROTEIN"/>
    <property type="match status" value="1"/>
</dbReference>
<accession>A0ABP7WED8</accession>
<feature type="domain" description="Response regulatory" evidence="3">
    <location>
        <begin position="3"/>
        <end position="116"/>
    </location>
</feature>
<dbReference type="SUPFAM" id="SSF52172">
    <property type="entry name" value="CheY-like"/>
    <property type="match status" value="1"/>
</dbReference>
<dbReference type="PROSITE" id="PS50110">
    <property type="entry name" value="RESPONSE_REGULATORY"/>
    <property type="match status" value="1"/>
</dbReference>
<feature type="modified residue" description="4-aspartylphosphate" evidence="2">
    <location>
        <position position="52"/>
    </location>
</feature>
<gene>
    <name evidence="4" type="ORF">GCM10022392_05320</name>
</gene>
<keyword evidence="1 2" id="KW-0597">Phosphoprotein</keyword>
<organism evidence="4 5">
    <name type="scientific">Mucilaginibacter panaciglaebae</name>
    <dbReference type="NCBI Taxonomy" id="502331"/>
    <lineage>
        <taxon>Bacteria</taxon>
        <taxon>Pseudomonadati</taxon>
        <taxon>Bacteroidota</taxon>
        <taxon>Sphingobacteriia</taxon>
        <taxon>Sphingobacteriales</taxon>
        <taxon>Sphingobacteriaceae</taxon>
        <taxon>Mucilaginibacter</taxon>
    </lineage>
</organism>
<evidence type="ECO:0000256" key="1">
    <source>
        <dbReference type="ARBA" id="ARBA00022553"/>
    </source>
</evidence>